<dbReference type="Gene3D" id="3.40.190.10">
    <property type="entry name" value="Periplasmic binding protein-like II"/>
    <property type="match status" value="2"/>
</dbReference>
<dbReference type="Gene3D" id="1.10.287.130">
    <property type="match status" value="1"/>
</dbReference>
<reference evidence="13 14" key="1">
    <citation type="journal article" date="2014" name="Genome Announc.">
        <title>Draft Genome Sequences of Marinobacter similis A3d10T and Marinobacter salarius R9SW1T.</title>
        <authorList>
            <person name="Ivanova E.P."/>
            <person name="Ng H.J."/>
            <person name="Webb H.K."/>
            <person name="Feng G."/>
            <person name="Oshima K."/>
            <person name="Hattori M."/>
            <person name="Ohkuma M."/>
            <person name="Sergeev A.F."/>
            <person name="Mikhailov V.V."/>
            <person name="Crawford R.J."/>
            <person name="Sawabe T."/>
        </authorList>
    </citation>
    <scope>NUCLEOTIDE SEQUENCE [LARGE SCALE GENOMIC DNA]</scope>
    <source>
        <strain evidence="13 14">A3d10</strain>
    </source>
</reference>
<keyword evidence="5" id="KW-0808">Transferase</keyword>
<dbReference type="GO" id="GO:0005886">
    <property type="term" value="C:plasma membrane"/>
    <property type="evidence" value="ECO:0007669"/>
    <property type="project" value="TreeGrafter"/>
</dbReference>
<feature type="transmembrane region" description="Helical" evidence="10">
    <location>
        <begin position="171"/>
        <end position="194"/>
    </location>
</feature>
<dbReference type="PANTHER" id="PTHR45436:SF1">
    <property type="entry name" value="SENSOR PROTEIN QSEC"/>
    <property type="match status" value="1"/>
</dbReference>
<evidence type="ECO:0000256" key="5">
    <source>
        <dbReference type="ARBA" id="ARBA00022679"/>
    </source>
</evidence>
<evidence type="ECO:0000256" key="4">
    <source>
        <dbReference type="ARBA" id="ARBA00022553"/>
    </source>
</evidence>
<dbReference type="EMBL" id="CP007151">
    <property type="protein sequence ID" value="AHI28274.1"/>
    <property type="molecule type" value="Genomic_DNA"/>
</dbReference>
<dbReference type="PROSITE" id="PS50109">
    <property type="entry name" value="HIS_KIN"/>
    <property type="match status" value="1"/>
</dbReference>
<dbReference type="InterPro" id="IPR003661">
    <property type="entry name" value="HisK_dim/P_dom"/>
</dbReference>
<dbReference type="InterPro" id="IPR013727">
    <property type="entry name" value="2CSK_N"/>
</dbReference>
<keyword evidence="9" id="KW-0902">Two-component regulatory system</keyword>
<evidence type="ECO:0000313" key="13">
    <source>
        <dbReference type="EMBL" id="AHI28274.1"/>
    </source>
</evidence>
<feature type="domain" description="Histidine kinase" evidence="11">
    <location>
        <begin position="250"/>
        <end position="417"/>
    </location>
</feature>
<sequence length="819" mass="91398">MIVVKGTLKQRLGAWLLAAFGVLGTFLLIEAYTSAERAADRAYDSLLQAASLTIGEAIQWQGGQPVVEIPAAAFQMLATEQQERVFYTVLNSDGQSVTGNLDTTILETLHHQASRQSEPVWSFLQYAGAPIRVYGRQLKSAGWESVEPLQIWVGHTLSGRESLTQDLFTKALIRFVVMVMLTGLLMLVAIRTALGPVRRLRQLIRQRKADDVSPLNAEVPGELYDMAETLNALFERQREGRNALLRFSADASHQLKTPLAGLQSTSELALQSNQPEDWRQALQTVHDSSARTSRLAGQLLSLSRLRHAEAGSKTQIDLSDLLRETITDWADRDIAKHHDLGMAALPDAPIYIQGEPWSLYELIGNLIDNALRYTPDGSEITLGLTRQENTAELRIQDNGPGVNPELLDRLHQPFERGGRQDTEAPGSAWLSSTPLCNGIRQRSKFTASRATACAYASYSQSWPRKPDMKRWLWTHFSAPVITLLLAAGLLPSAAMAQNKTTLEVDAALDLPVVAPLLAAFEQAHPEIEVSFQDRSTLEVDERARNASPAPDVVISSAMPWQMARVNDGLAQPLDSSAAREWPSWAKWRNEVFGFTFEPIVTVYRLDLARHMLPPQTHADLHTILNTHKDMLRGRVTTYSPSGSGIGYTLFQQDARYSPRFWDLVAALGAADVHLENSTQKMLEGLTDGRYWVGYNLLGSYAIQWARSHPEIIVQIPQDYSLVMMRMAFIHRDAPNPEAARTFMNFLLSADGQQILAGETPLFSVLPDVVGPYTSQRLRDQVGERLYPIPIDASLLAFVDPMRRDVFMSRWRREIQILNP</sequence>
<feature type="transmembrane region" description="Helical" evidence="10">
    <location>
        <begin position="471"/>
        <end position="490"/>
    </location>
</feature>
<feature type="domain" description="HAMP" evidence="12">
    <location>
        <begin position="191"/>
        <end position="242"/>
    </location>
</feature>
<dbReference type="InterPro" id="IPR003594">
    <property type="entry name" value="HATPase_dom"/>
</dbReference>
<comment type="catalytic activity">
    <reaction evidence="1">
        <text>ATP + protein L-histidine = ADP + protein N-phospho-L-histidine.</text>
        <dbReference type="EC" id="2.7.13.3"/>
    </reaction>
</comment>
<keyword evidence="8 10" id="KW-1133">Transmembrane helix</keyword>
<name>W5YHA3_9GAMM</name>
<dbReference type="SUPFAM" id="SSF53850">
    <property type="entry name" value="Periplasmic binding protein-like II"/>
    <property type="match status" value="1"/>
</dbReference>
<dbReference type="InterPro" id="IPR003660">
    <property type="entry name" value="HAMP_dom"/>
</dbReference>
<dbReference type="CDD" id="cd00082">
    <property type="entry name" value="HisKA"/>
    <property type="match status" value="1"/>
</dbReference>
<keyword evidence="4" id="KW-0597">Phosphoprotein</keyword>
<evidence type="ECO:0000259" key="11">
    <source>
        <dbReference type="PROSITE" id="PS50109"/>
    </source>
</evidence>
<evidence type="ECO:0000256" key="1">
    <source>
        <dbReference type="ARBA" id="ARBA00000085"/>
    </source>
</evidence>
<dbReference type="Pfam" id="PF13531">
    <property type="entry name" value="SBP_bac_11"/>
    <property type="match status" value="1"/>
</dbReference>
<accession>W5YHA3</accession>
<evidence type="ECO:0000256" key="3">
    <source>
        <dbReference type="ARBA" id="ARBA00012438"/>
    </source>
</evidence>
<dbReference type="InterPro" id="IPR036097">
    <property type="entry name" value="HisK_dim/P_sf"/>
</dbReference>
<dbReference type="GO" id="GO:0000155">
    <property type="term" value="F:phosphorelay sensor kinase activity"/>
    <property type="evidence" value="ECO:0007669"/>
    <property type="project" value="InterPro"/>
</dbReference>
<evidence type="ECO:0000256" key="8">
    <source>
        <dbReference type="ARBA" id="ARBA00022989"/>
    </source>
</evidence>
<dbReference type="HOGENOM" id="CLU_000445_89_37_6"/>
<feature type="transmembrane region" description="Helical" evidence="10">
    <location>
        <begin position="12"/>
        <end position="32"/>
    </location>
</feature>
<dbReference type="AlphaFoldDB" id="W5YHA3"/>
<dbReference type="Pfam" id="PF02518">
    <property type="entry name" value="HATPase_c"/>
    <property type="match status" value="1"/>
</dbReference>
<keyword evidence="6 10" id="KW-0812">Transmembrane</keyword>
<dbReference type="CDD" id="cd00075">
    <property type="entry name" value="HATPase"/>
    <property type="match status" value="1"/>
</dbReference>
<dbReference type="SUPFAM" id="SSF47384">
    <property type="entry name" value="Homodimeric domain of signal transducing histidine kinase"/>
    <property type="match status" value="1"/>
</dbReference>
<dbReference type="KEGG" id="msx:AU14_05530"/>
<proteinExistence type="predicted"/>
<dbReference type="SMART" id="SM00388">
    <property type="entry name" value="HisKA"/>
    <property type="match status" value="1"/>
</dbReference>
<evidence type="ECO:0000256" key="9">
    <source>
        <dbReference type="ARBA" id="ARBA00023012"/>
    </source>
</evidence>
<organism evidence="13 14">
    <name type="scientific">Marinobacter similis</name>
    <dbReference type="NCBI Taxonomy" id="1420916"/>
    <lineage>
        <taxon>Bacteria</taxon>
        <taxon>Pseudomonadati</taxon>
        <taxon>Pseudomonadota</taxon>
        <taxon>Gammaproteobacteria</taxon>
        <taxon>Pseudomonadales</taxon>
        <taxon>Marinobacteraceae</taxon>
        <taxon>Marinobacter</taxon>
    </lineage>
</organism>
<dbReference type="Gene3D" id="3.30.565.10">
    <property type="entry name" value="Histidine kinase-like ATPase, C-terminal domain"/>
    <property type="match status" value="1"/>
</dbReference>
<dbReference type="PANTHER" id="PTHR45436">
    <property type="entry name" value="SENSOR HISTIDINE KINASE YKOH"/>
    <property type="match status" value="1"/>
</dbReference>
<evidence type="ECO:0000256" key="2">
    <source>
        <dbReference type="ARBA" id="ARBA00004370"/>
    </source>
</evidence>
<comment type="subcellular location">
    <subcellularLocation>
        <location evidence="2">Membrane</location>
    </subcellularLocation>
</comment>
<dbReference type="SMART" id="SM00387">
    <property type="entry name" value="HATPase_c"/>
    <property type="match status" value="1"/>
</dbReference>
<evidence type="ECO:0000259" key="12">
    <source>
        <dbReference type="PROSITE" id="PS50885"/>
    </source>
</evidence>
<dbReference type="InterPro" id="IPR005467">
    <property type="entry name" value="His_kinase_dom"/>
</dbReference>
<keyword evidence="14" id="KW-1185">Reference proteome</keyword>
<dbReference type="Proteomes" id="UP000061489">
    <property type="component" value="Chromosome"/>
</dbReference>
<dbReference type="PROSITE" id="PS50885">
    <property type="entry name" value="HAMP"/>
    <property type="match status" value="1"/>
</dbReference>
<dbReference type="Pfam" id="PF08521">
    <property type="entry name" value="2CSK_N"/>
    <property type="match status" value="1"/>
</dbReference>
<keyword evidence="7" id="KW-0418">Kinase</keyword>
<dbReference type="Pfam" id="PF00512">
    <property type="entry name" value="HisKA"/>
    <property type="match status" value="1"/>
</dbReference>
<dbReference type="InterPro" id="IPR050428">
    <property type="entry name" value="TCS_sensor_his_kinase"/>
</dbReference>
<evidence type="ECO:0000313" key="14">
    <source>
        <dbReference type="Proteomes" id="UP000061489"/>
    </source>
</evidence>
<gene>
    <name evidence="13" type="ORF">AU14_05530</name>
</gene>
<dbReference type="InterPro" id="IPR036890">
    <property type="entry name" value="HATPase_C_sf"/>
</dbReference>
<keyword evidence="10" id="KW-0472">Membrane</keyword>
<protein>
    <recommendedName>
        <fullName evidence="3">histidine kinase</fullName>
        <ecNumber evidence="3">2.7.13.3</ecNumber>
    </recommendedName>
</protein>
<dbReference type="EC" id="2.7.13.3" evidence="3"/>
<evidence type="ECO:0000256" key="7">
    <source>
        <dbReference type="ARBA" id="ARBA00022777"/>
    </source>
</evidence>
<dbReference type="SUPFAM" id="SSF55874">
    <property type="entry name" value="ATPase domain of HSP90 chaperone/DNA topoisomerase II/histidine kinase"/>
    <property type="match status" value="1"/>
</dbReference>
<dbReference type="STRING" id="1420916.AU14_05530"/>
<evidence type="ECO:0000256" key="6">
    <source>
        <dbReference type="ARBA" id="ARBA00022692"/>
    </source>
</evidence>
<evidence type="ECO:0000256" key="10">
    <source>
        <dbReference type="SAM" id="Phobius"/>
    </source>
</evidence>